<evidence type="ECO:0000256" key="7">
    <source>
        <dbReference type="SAM" id="Phobius"/>
    </source>
</evidence>
<keyword evidence="6 7" id="KW-0472">Membrane</keyword>
<dbReference type="GO" id="GO:0055085">
    <property type="term" value="P:transmembrane transport"/>
    <property type="evidence" value="ECO:0007669"/>
    <property type="project" value="InterPro"/>
</dbReference>
<dbReference type="InterPro" id="IPR000515">
    <property type="entry name" value="MetI-like"/>
</dbReference>
<dbReference type="GO" id="GO:0005886">
    <property type="term" value="C:plasma membrane"/>
    <property type="evidence" value="ECO:0007669"/>
    <property type="project" value="UniProtKB-SubCell"/>
</dbReference>
<keyword evidence="4 7" id="KW-0812">Transmembrane</keyword>
<comment type="caution">
    <text evidence="9">The sequence shown here is derived from an EMBL/GenBank/DDBJ whole genome shotgun (WGS) entry which is preliminary data.</text>
</comment>
<keyword evidence="5 7" id="KW-1133">Transmembrane helix</keyword>
<evidence type="ECO:0000256" key="6">
    <source>
        <dbReference type="ARBA" id="ARBA00023136"/>
    </source>
</evidence>
<evidence type="ECO:0000313" key="10">
    <source>
        <dbReference type="Proteomes" id="UP000236151"/>
    </source>
</evidence>
<keyword evidence="10" id="KW-1185">Reference proteome</keyword>
<dbReference type="PROSITE" id="PS50928">
    <property type="entry name" value="ABC_TM1"/>
    <property type="match status" value="1"/>
</dbReference>
<proteinExistence type="predicted"/>
<sequence>MTETALNRGKTDNLKDTKQYSLSDRIFNFVVYSFSFIFLLITVYPIYFVVIASFSDPYAVSGGKVWFLPYDFTLDGYKELLKHNEIWRGYWNTILYTITGAFVGLAVNIPAAYALSRKDLVGRKFIMLLFIFTMYFNGGLIPTFLTIKEFGLYDNFWVMVLPFSVSVYNIIVARTFFTSSISEDLWDAAQIDGCGNLRYFFRIVLPLSKAILSVIGLWIAVGQWNSYFNALIYIKNAKLYPLQLILRDILIINNVQSALGTGEAAQIALRLANLMRYSIIIVSTVPIMIFYPFVQKYFNHGVMVGAVKG</sequence>
<comment type="subcellular location">
    <subcellularLocation>
        <location evidence="1">Cell membrane</location>
        <topology evidence="1">Multi-pass membrane protein</topology>
    </subcellularLocation>
</comment>
<gene>
    <name evidence="9" type="ORF">CDQ84_16605</name>
</gene>
<evidence type="ECO:0000256" key="2">
    <source>
        <dbReference type="ARBA" id="ARBA00022448"/>
    </source>
</evidence>
<keyword evidence="3" id="KW-1003">Cell membrane</keyword>
<feature type="transmembrane region" description="Helical" evidence="7">
    <location>
        <begin position="156"/>
        <end position="178"/>
    </location>
</feature>
<feature type="domain" description="ABC transmembrane type-1" evidence="8">
    <location>
        <begin position="90"/>
        <end position="280"/>
    </location>
</feature>
<feature type="transmembrane region" description="Helical" evidence="7">
    <location>
        <begin position="94"/>
        <end position="113"/>
    </location>
</feature>
<dbReference type="Gene3D" id="1.10.3720.10">
    <property type="entry name" value="MetI-like"/>
    <property type="match status" value="1"/>
</dbReference>
<protein>
    <submittedName>
        <fullName evidence="9">Sugar ABC transporter permease</fullName>
    </submittedName>
</protein>
<dbReference type="PANTHER" id="PTHR43744:SF9">
    <property type="entry name" value="POLYGALACTURONAN_RHAMNOGALACTURONAN TRANSPORT SYSTEM PERMEASE PROTEIN YTCP"/>
    <property type="match status" value="1"/>
</dbReference>
<keyword evidence="2" id="KW-0813">Transport</keyword>
<evidence type="ECO:0000256" key="5">
    <source>
        <dbReference type="ARBA" id="ARBA00022989"/>
    </source>
</evidence>
<accession>A0A2K2FA78</accession>
<dbReference type="AlphaFoldDB" id="A0A2K2FA78"/>
<dbReference type="KEGG" id="cthd:CDO33_10405"/>
<feature type="transmembrane region" description="Helical" evidence="7">
    <location>
        <begin position="199"/>
        <end position="221"/>
    </location>
</feature>
<dbReference type="SUPFAM" id="SSF161098">
    <property type="entry name" value="MetI-like"/>
    <property type="match status" value="1"/>
</dbReference>
<name>A0A2K2FA78_9CLOT</name>
<dbReference type="RefSeq" id="WP_103082861.1">
    <property type="nucleotide sequence ID" value="NZ_CP021850.1"/>
</dbReference>
<evidence type="ECO:0000313" key="9">
    <source>
        <dbReference type="EMBL" id="PNT95685.1"/>
    </source>
</evidence>
<evidence type="ECO:0000256" key="3">
    <source>
        <dbReference type="ARBA" id="ARBA00022475"/>
    </source>
</evidence>
<feature type="transmembrane region" description="Helical" evidence="7">
    <location>
        <begin position="125"/>
        <end position="144"/>
    </location>
</feature>
<feature type="transmembrane region" description="Helical" evidence="7">
    <location>
        <begin position="29"/>
        <end position="54"/>
    </location>
</feature>
<dbReference type="OrthoDB" id="157184at2"/>
<dbReference type="Proteomes" id="UP000236151">
    <property type="component" value="Unassembled WGS sequence"/>
</dbReference>
<feature type="transmembrane region" description="Helical" evidence="7">
    <location>
        <begin position="274"/>
        <end position="294"/>
    </location>
</feature>
<evidence type="ECO:0000259" key="8">
    <source>
        <dbReference type="PROSITE" id="PS50928"/>
    </source>
</evidence>
<evidence type="ECO:0000256" key="1">
    <source>
        <dbReference type="ARBA" id="ARBA00004651"/>
    </source>
</evidence>
<reference evidence="10" key="1">
    <citation type="submission" date="2017-06" db="EMBL/GenBank/DDBJ databases">
        <title>Investigating the central metabolism of Clostridium thermosuccinogenes.</title>
        <authorList>
            <person name="Koendjbiharie J.G."/>
            <person name="Van Kranenburg R."/>
            <person name="Vriesendorp B."/>
        </authorList>
    </citation>
    <scope>NUCLEOTIDE SEQUENCE [LARGE SCALE GENOMIC DNA]</scope>
    <source>
        <strain evidence="10">DSM 5806</strain>
    </source>
</reference>
<dbReference type="EMBL" id="NIOJ01000061">
    <property type="protein sequence ID" value="PNT95685.1"/>
    <property type="molecule type" value="Genomic_DNA"/>
</dbReference>
<dbReference type="CDD" id="cd06261">
    <property type="entry name" value="TM_PBP2"/>
    <property type="match status" value="1"/>
</dbReference>
<evidence type="ECO:0000256" key="4">
    <source>
        <dbReference type="ARBA" id="ARBA00022692"/>
    </source>
</evidence>
<organism evidence="9 10">
    <name type="scientific">Clostridium thermosuccinogenes</name>
    <dbReference type="NCBI Taxonomy" id="84032"/>
    <lineage>
        <taxon>Bacteria</taxon>
        <taxon>Bacillati</taxon>
        <taxon>Bacillota</taxon>
        <taxon>Clostridia</taxon>
        <taxon>Eubacteriales</taxon>
        <taxon>Clostridiaceae</taxon>
        <taxon>Clostridium</taxon>
    </lineage>
</organism>
<dbReference type="PANTHER" id="PTHR43744">
    <property type="entry name" value="ABC TRANSPORTER PERMEASE PROTEIN MG189-RELATED-RELATED"/>
    <property type="match status" value="1"/>
</dbReference>
<dbReference type="InterPro" id="IPR035906">
    <property type="entry name" value="MetI-like_sf"/>
</dbReference>